<evidence type="ECO:0000313" key="2">
    <source>
        <dbReference type="EMBL" id="SDN43049.1"/>
    </source>
</evidence>
<keyword evidence="1" id="KW-1133">Transmembrane helix</keyword>
<reference evidence="3" key="1">
    <citation type="submission" date="2016-10" db="EMBL/GenBank/DDBJ databases">
        <authorList>
            <person name="Varghese N."/>
            <person name="Submissions S."/>
        </authorList>
    </citation>
    <scope>NUCLEOTIDE SEQUENCE [LARGE SCALE GENOMIC DNA]</scope>
    <source>
        <strain evidence="3">CGMCC 1.10369</strain>
    </source>
</reference>
<feature type="transmembrane region" description="Helical" evidence="1">
    <location>
        <begin position="60"/>
        <end position="83"/>
    </location>
</feature>
<organism evidence="2 3">
    <name type="scientific">Alkalicoccus daliensis</name>
    <dbReference type="NCBI Taxonomy" id="745820"/>
    <lineage>
        <taxon>Bacteria</taxon>
        <taxon>Bacillati</taxon>
        <taxon>Bacillota</taxon>
        <taxon>Bacilli</taxon>
        <taxon>Bacillales</taxon>
        <taxon>Bacillaceae</taxon>
        <taxon>Alkalicoccus</taxon>
    </lineage>
</organism>
<feature type="transmembrane region" description="Helical" evidence="1">
    <location>
        <begin position="114"/>
        <end position="133"/>
    </location>
</feature>
<sequence>MCLDERSKIIVQEINKWKESRLLPETYCEFLLSLYLEGDKEATADPAVLKKRKWFNKKKTIFLLGAFLLLCTVIISAIIFALLPETGQIAGLGIILIVCLGIAGFYIKNKSPAAHIYIILAAFISFIFTMTAVELFFDGARYALGAGVALLCSTWLAAGWKFRIAYLLISGGTGLLFLAGLLLWERML</sequence>
<accession>A0A1H0BBP2</accession>
<dbReference type="EMBL" id="FNIL01000001">
    <property type="protein sequence ID" value="SDN43049.1"/>
    <property type="molecule type" value="Genomic_DNA"/>
</dbReference>
<evidence type="ECO:0000313" key="3">
    <source>
        <dbReference type="Proteomes" id="UP000198778"/>
    </source>
</evidence>
<keyword evidence="1" id="KW-0472">Membrane</keyword>
<proteinExistence type="predicted"/>
<protein>
    <recommendedName>
        <fullName evidence="4">DUF2157 domain-containing protein</fullName>
    </recommendedName>
</protein>
<keyword evidence="3" id="KW-1185">Reference proteome</keyword>
<name>A0A1H0BBP2_9BACI</name>
<evidence type="ECO:0008006" key="4">
    <source>
        <dbReference type="Google" id="ProtNLM"/>
    </source>
</evidence>
<keyword evidence="1" id="KW-0812">Transmembrane</keyword>
<gene>
    <name evidence="2" type="ORF">SAMN04488053_101829</name>
</gene>
<evidence type="ECO:0000256" key="1">
    <source>
        <dbReference type="SAM" id="Phobius"/>
    </source>
</evidence>
<feature type="transmembrane region" description="Helical" evidence="1">
    <location>
        <begin position="165"/>
        <end position="184"/>
    </location>
</feature>
<dbReference type="STRING" id="745820.SAMN04488053_101829"/>
<dbReference type="AlphaFoldDB" id="A0A1H0BBP2"/>
<feature type="transmembrane region" description="Helical" evidence="1">
    <location>
        <begin position="89"/>
        <end position="107"/>
    </location>
</feature>
<dbReference type="Proteomes" id="UP000198778">
    <property type="component" value="Unassembled WGS sequence"/>
</dbReference>